<reference evidence="2 3" key="1">
    <citation type="submission" date="2024-02" db="EMBL/GenBank/DDBJ databases">
        <authorList>
            <person name="Chen Y."/>
            <person name="Shah S."/>
            <person name="Dougan E. K."/>
            <person name="Thang M."/>
            <person name="Chan C."/>
        </authorList>
    </citation>
    <scope>NUCLEOTIDE SEQUENCE [LARGE SCALE GENOMIC DNA]</scope>
</reference>
<evidence type="ECO:0000313" key="3">
    <source>
        <dbReference type="Proteomes" id="UP001642484"/>
    </source>
</evidence>
<evidence type="ECO:0000313" key="2">
    <source>
        <dbReference type="EMBL" id="CAK9072782.1"/>
    </source>
</evidence>
<comment type="caution">
    <text evidence="2">The sequence shown here is derived from an EMBL/GenBank/DDBJ whole genome shotgun (WGS) entry which is preliminary data.</text>
</comment>
<name>A0ABP0PCR9_9DINO</name>
<keyword evidence="1" id="KW-0732">Signal</keyword>
<feature type="signal peptide" evidence="1">
    <location>
        <begin position="1"/>
        <end position="16"/>
    </location>
</feature>
<evidence type="ECO:0008006" key="4">
    <source>
        <dbReference type="Google" id="ProtNLM"/>
    </source>
</evidence>
<organism evidence="2 3">
    <name type="scientific">Durusdinium trenchii</name>
    <dbReference type="NCBI Taxonomy" id="1381693"/>
    <lineage>
        <taxon>Eukaryota</taxon>
        <taxon>Sar</taxon>
        <taxon>Alveolata</taxon>
        <taxon>Dinophyceae</taxon>
        <taxon>Suessiales</taxon>
        <taxon>Symbiodiniaceae</taxon>
        <taxon>Durusdinium</taxon>
    </lineage>
</organism>
<proteinExistence type="predicted"/>
<evidence type="ECO:0000256" key="1">
    <source>
        <dbReference type="SAM" id="SignalP"/>
    </source>
</evidence>
<sequence length="147" mass="16993">MLWTLLLLPCYSALRAFHSRDELRHAVLGWSYEARRHSYRQTYGDITGWDVSEVTDMHRLFYDLDDFNEDAQQQSLALGTCSVPGTTVTFACASETMPMTDWMLRVHTTPCTRHLALRAIHQNTNNSKHRAKRIKRFSGTVTKWLCG</sequence>
<dbReference type="Proteomes" id="UP001642484">
    <property type="component" value="Unassembled WGS sequence"/>
</dbReference>
<protein>
    <recommendedName>
        <fullName evidence="4">Phospholipase B-like</fullName>
    </recommendedName>
</protein>
<gene>
    <name evidence="2" type="ORF">CCMP2556_LOCUS35816</name>
</gene>
<accession>A0ABP0PCR9</accession>
<keyword evidence="3" id="KW-1185">Reference proteome</keyword>
<feature type="chain" id="PRO_5045510377" description="Phospholipase B-like" evidence="1">
    <location>
        <begin position="17"/>
        <end position="147"/>
    </location>
</feature>
<dbReference type="EMBL" id="CAXAMN010022806">
    <property type="protein sequence ID" value="CAK9072782.1"/>
    <property type="molecule type" value="Genomic_DNA"/>
</dbReference>